<name>A0A382A5A1_9ZZZZ</name>
<dbReference type="SUPFAM" id="SSF50199">
    <property type="entry name" value="Staphylococcal nuclease"/>
    <property type="match status" value="1"/>
</dbReference>
<protein>
    <recommendedName>
        <fullName evidence="1">TNase-like domain-containing protein</fullName>
    </recommendedName>
</protein>
<dbReference type="EMBL" id="UINC01023968">
    <property type="protein sequence ID" value="SVA96700.1"/>
    <property type="molecule type" value="Genomic_DNA"/>
</dbReference>
<evidence type="ECO:0000313" key="2">
    <source>
        <dbReference type="EMBL" id="SVA96700.1"/>
    </source>
</evidence>
<dbReference type="InterPro" id="IPR016071">
    <property type="entry name" value="Staphylococal_nuclease_OB-fold"/>
</dbReference>
<dbReference type="Pfam" id="PF00565">
    <property type="entry name" value="SNase"/>
    <property type="match status" value="1"/>
</dbReference>
<reference evidence="2" key="1">
    <citation type="submission" date="2018-05" db="EMBL/GenBank/DDBJ databases">
        <authorList>
            <person name="Lanie J.A."/>
            <person name="Ng W.-L."/>
            <person name="Kazmierczak K.M."/>
            <person name="Andrzejewski T.M."/>
            <person name="Davidsen T.M."/>
            <person name="Wayne K.J."/>
            <person name="Tettelin H."/>
            <person name="Glass J.I."/>
            <person name="Rusch D."/>
            <person name="Podicherti R."/>
            <person name="Tsui H.-C.T."/>
            <person name="Winkler M.E."/>
        </authorList>
    </citation>
    <scope>NUCLEOTIDE SEQUENCE</scope>
</reference>
<dbReference type="Gene3D" id="2.40.50.90">
    <property type="match status" value="1"/>
</dbReference>
<gene>
    <name evidence="2" type="ORF">METZ01_LOCUS149554</name>
</gene>
<evidence type="ECO:0000259" key="1">
    <source>
        <dbReference type="PROSITE" id="PS50830"/>
    </source>
</evidence>
<sequence length="144" mass="16830">MYEYNCKILRVVDGDTVDVDIDLGFGMWQHKERIRIYGLDTPESRTRDKVEKVFGKYAKQCVKDWLPAGSIQKLVTEKDKSGKYGRILGKFRIYNAQEDREMFLADWIIDNGIGVAYKGQSKEEIKEQHLVNRERLIKEGKVKL</sequence>
<dbReference type="InterPro" id="IPR035437">
    <property type="entry name" value="SNase_OB-fold_sf"/>
</dbReference>
<proteinExistence type="predicted"/>
<dbReference type="AlphaFoldDB" id="A0A382A5A1"/>
<feature type="domain" description="TNase-like" evidence="1">
    <location>
        <begin position="2"/>
        <end position="144"/>
    </location>
</feature>
<dbReference type="SMART" id="SM00318">
    <property type="entry name" value="SNc"/>
    <property type="match status" value="1"/>
</dbReference>
<accession>A0A382A5A1</accession>
<dbReference type="PROSITE" id="PS50830">
    <property type="entry name" value="TNASE_3"/>
    <property type="match status" value="1"/>
</dbReference>
<organism evidence="2">
    <name type="scientific">marine metagenome</name>
    <dbReference type="NCBI Taxonomy" id="408172"/>
    <lineage>
        <taxon>unclassified sequences</taxon>
        <taxon>metagenomes</taxon>
        <taxon>ecological metagenomes</taxon>
    </lineage>
</organism>